<dbReference type="NCBIfam" id="TIGR01036">
    <property type="entry name" value="pyrD_sub2"/>
    <property type="match status" value="1"/>
</dbReference>
<evidence type="ECO:0000256" key="7">
    <source>
        <dbReference type="ARBA" id="ARBA00022975"/>
    </source>
</evidence>
<keyword evidence="6 11" id="KW-0288">FMN</keyword>
<comment type="similarity">
    <text evidence="4 11">Belongs to the dihydroorotate dehydrogenase family. Type 2 subfamily.</text>
</comment>
<evidence type="ECO:0000256" key="11">
    <source>
        <dbReference type="HAMAP-Rule" id="MF_00225"/>
    </source>
</evidence>
<dbReference type="PROSITE" id="PS00911">
    <property type="entry name" value="DHODEHASE_1"/>
    <property type="match status" value="1"/>
</dbReference>
<keyword evidence="7 11" id="KW-0665">Pyrimidine biosynthesis</keyword>
<feature type="binding site" evidence="11">
    <location>
        <begin position="256"/>
        <end position="257"/>
    </location>
    <ligand>
        <name>substrate</name>
    </ligand>
</feature>
<dbReference type="GO" id="GO:0006207">
    <property type="term" value="P:'de novo' pyrimidine nucleobase biosynthetic process"/>
    <property type="evidence" value="ECO:0007669"/>
    <property type="project" value="UniProtKB-UniRule"/>
</dbReference>
<dbReference type="PROSITE" id="PS00912">
    <property type="entry name" value="DHODEHASE_2"/>
    <property type="match status" value="1"/>
</dbReference>
<dbReference type="GO" id="GO:0106430">
    <property type="term" value="F:dihydroorotate dehydrogenase (quinone) activity"/>
    <property type="evidence" value="ECO:0007669"/>
    <property type="project" value="UniProtKB-EC"/>
</dbReference>
<name>A0A831TAG2_9BACT</name>
<dbReference type="NCBIfam" id="NF003645">
    <property type="entry name" value="PRK05286.1-2"/>
    <property type="match status" value="1"/>
</dbReference>
<dbReference type="GO" id="GO:0044205">
    <property type="term" value="P:'de novo' UMP biosynthetic process"/>
    <property type="evidence" value="ECO:0007669"/>
    <property type="project" value="UniProtKB-UniRule"/>
</dbReference>
<feature type="binding site" evidence="11">
    <location>
        <position position="186"/>
    </location>
    <ligand>
        <name>substrate</name>
    </ligand>
</feature>
<dbReference type="InterPro" id="IPR005720">
    <property type="entry name" value="Dihydroorotate_DH_cat"/>
</dbReference>
<dbReference type="GO" id="GO:0005737">
    <property type="term" value="C:cytoplasm"/>
    <property type="evidence" value="ECO:0007669"/>
    <property type="project" value="InterPro"/>
</dbReference>
<feature type="binding site" evidence="11">
    <location>
        <position position="181"/>
    </location>
    <ligand>
        <name>substrate</name>
    </ligand>
</feature>
<evidence type="ECO:0000259" key="12">
    <source>
        <dbReference type="Pfam" id="PF01180"/>
    </source>
</evidence>
<comment type="subcellular location">
    <subcellularLocation>
        <location evidence="11">Cell membrane</location>
        <topology evidence="11">Peripheral membrane protein</topology>
    </subcellularLocation>
    <subcellularLocation>
        <location evidence="2">Membrane</location>
    </subcellularLocation>
</comment>
<reference evidence="13" key="1">
    <citation type="journal article" date="2020" name="mSystems">
        <title>Genome- and Community-Level Interaction Insights into Carbon Utilization and Element Cycling Functions of Hydrothermarchaeota in Hydrothermal Sediment.</title>
        <authorList>
            <person name="Zhou Z."/>
            <person name="Liu Y."/>
            <person name="Xu W."/>
            <person name="Pan J."/>
            <person name="Luo Z.H."/>
            <person name="Li M."/>
        </authorList>
    </citation>
    <scope>NUCLEOTIDE SEQUENCE [LARGE SCALE GENOMIC DNA]</scope>
    <source>
        <strain evidence="13">SpSt-210</strain>
    </source>
</reference>
<dbReference type="HAMAP" id="MF_00225">
    <property type="entry name" value="DHO_dh_type2"/>
    <property type="match status" value="1"/>
</dbReference>
<dbReference type="NCBIfam" id="NF003652">
    <property type="entry name" value="PRK05286.2-5"/>
    <property type="match status" value="1"/>
</dbReference>
<feature type="domain" description="Dihydroorotate dehydrogenase catalytic" evidence="12">
    <location>
        <begin position="54"/>
        <end position="348"/>
    </location>
</feature>
<feature type="binding site" evidence="11">
    <location>
        <begin position="71"/>
        <end position="75"/>
    </location>
    <ligand>
        <name>FMN</name>
        <dbReference type="ChEBI" id="CHEBI:58210"/>
    </ligand>
</feature>
<feature type="active site" description="Nucleophile" evidence="11">
    <location>
        <position position="184"/>
    </location>
</feature>
<comment type="pathway">
    <text evidence="3 11">Pyrimidine metabolism; UMP biosynthesis via de novo pathway; orotate from (S)-dihydroorotate (quinone route): step 1/1.</text>
</comment>
<sequence length="365" mass="39398">MTGWYEHVVFPALARLDPERAHRLALRGLSAFDRLPGGCRLLRRLCDPLVDDRLAVDCLGRRFPNPLGLAAGFDKDAEAVGALLALGFGFVEVGTVTPRPQPGNPRPRLWRLPEERALVNALGFPSAGMAAVRARLAGRRFPGVVGVNLGKNRETPLEQATEDYVAVLAALWDVADYLVVNVSSPNTPGLRELQARAALVELLQALGEENRRLARLRRLRPRPLLVKIAPDLGLGGLEQVVEAALEGGAQGLVIANTSTDRRLLCRPAPDLPGGISGRPLRARATELTREAYRRAGDRLAIVGVGGIGSAEDAIERLRAGASLVQLYTAFVYEGPTLPVRILRGLLAYLEREGLRSVEQLVGVDA</sequence>
<feature type="binding site" evidence="11">
    <location>
        <position position="306"/>
    </location>
    <ligand>
        <name>FMN</name>
        <dbReference type="ChEBI" id="CHEBI:58210"/>
    </ligand>
</feature>
<comment type="function">
    <text evidence="1 11">Catalyzes the conversion of dihydroorotate to orotate with quinone as electron acceptor.</text>
</comment>
<evidence type="ECO:0000313" key="13">
    <source>
        <dbReference type="EMBL" id="HEG92392.1"/>
    </source>
</evidence>
<evidence type="ECO:0000256" key="6">
    <source>
        <dbReference type="ARBA" id="ARBA00022643"/>
    </source>
</evidence>
<feature type="binding site" evidence="11">
    <location>
        <begin position="120"/>
        <end position="124"/>
    </location>
    <ligand>
        <name>substrate</name>
    </ligand>
</feature>
<dbReference type="InterPro" id="IPR001295">
    <property type="entry name" value="Dihydroorotate_DH_CS"/>
</dbReference>
<dbReference type="SUPFAM" id="SSF51395">
    <property type="entry name" value="FMN-linked oxidoreductases"/>
    <property type="match status" value="1"/>
</dbReference>
<feature type="binding site" evidence="11">
    <location>
        <position position="95"/>
    </location>
    <ligand>
        <name>FMN</name>
        <dbReference type="ChEBI" id="CHEBI:58210"/>
    </ligand>
</feature>
<comment type="caution">
    <text evidence="13">The sequence shown here is derived from an EMBL/GenBank/DDBJ whole genome shotgun (WGS) entry which is preliminary data.</text>
</comment>
<keyword evidence="11" id="KW-1003">Cell membrane</keyword>
<evidence type="ECO:0000256" key="2">
    <source>
        <dbReference type="ARBA" id="ARBA00004370"/>
    </source>
</evidence>
<evidence type="ECO:0000256" key="3">
    <source>
        <dbReference type="ARBA" id="ARBA00005161"/>
    </source>
</evidence>
<dbReference type="InterPro" id="IPR005719">
    <property type="entry name" value="Dihydroorotate_DH_2"/>
</dbReference>
<feature type="binding site" evidence="11">
    <location>
        <position position="255"/>
    </location>
    <ligand>
        <name>FMN</name>
        <dbReference type="ChEBI" id="CHEBI:58210"/>
    </ligand>
</feature>
<evidence type="ECO:0000256" key="5">
    <source>
        <dbReference type="ARBA" id="ARBA00022630"/>
    </source>
</evidence>
<feature type="binding site" evidence="11">
    <location>
        <begin position="327"/>
        <end position="328"/>
    </location>
    <ligand>
        <name>FMN</name>
        <dbReference type="ChEBI" id="CHEBI:58210"/>
    </ligand>
</feature>
<dbReference type="InterPro" id="IPR050074">
    <property type="entry name" value="DHO_dehydrogenase"/>
</dbReference>
<feature type="binding site" evidence="11">
    <location>
        <position position="227"/>
    </location>
    <ligand>
        <name>FMN</name>
        <dbReference type="ChEBI" id="CHEBI:58210"/>
    </ligand>
</feature>
<organism evidence="13">
    <name type="scientific">Thermorudis peleae</name>
    <dbReference type="NCBI Taxonomy" id="1382356"/>
    <lineage>
        <taxon>Bacteria</taxon>
        <taxon>Pseudomonadati</taxon>
        <taxon>Thermomicrobiota</taxon>
        <taxon>Thermomicrobia</taxon>
        <taxon>Thermomicrobia incertae sedis</taxon>
        <taxon>Thermorudis</taxon>
    </lineage>
</organism>
<evidence type="ECO:0000256" key="9">
    <source>
        <dbReference type="ARBA" id="ARBA00023136"/>
    </source>
</evidence>
<dbReference type="EMBL" id="DSIY01000307">
    <property type="protein sequence ID" value="HEG92392.1"/>
    <property type="molecule type" value="Genomic_DNA"/>
</dbReference>
<dbReference type="EC" id="1.3.5.2" evidence="11"/>
<proteinExistence type="inferred from homology"/>
<keyword evidence="9 11" id="KW-0472">Membrane</keyword>
<dbReference type="AlphaFoldDB" id="A0A831TAG2"/>
<comment type="catalytic activity">
    <reaction evidence="10 11">
        <text>(S)-dihydroorotate + a quinone = orotate + a quinol</text>
        <dbReference type="Rhea" id="RHEA:30187"/>
        <dbReference type="ChEBI" id="CHEBI:24646"/>
        <dbReference type="ChEBI" id="CHEBI:30839"/>
        <dbReference type="ChEBI" id="CHEBI:30864"/>
        <dbReference type="ChEBI" id="CHEBI:132124"/>
        <dbReference type="EC" id="1.3.5.2"/>
    </reaction>
</comment>
<dbReference type="InterPro" id="IPR013785">
    <property type="entry name" value="Aldolase_TIM"/>
</dbReference>
<dbReference type="Pfam" id="PF01180">
    <property type="entry name" value="DHO_dh"/>
    <property type="match status" value="1"/>
</dbReference>
<accession>A0A831TAG2</accession>
<feature type="binding site" evidence="11">
    <location>
        <position position="181"/>
    </location>
    <ligand>
        <name>FMN</name>
        <dbReference type="ChEBI" id="CHEBI:58210"/>
    </ligand>
</feature>
<protein>
    <recommendedName>
        <fullName evidence="11">Dihydroorotate dehydrogenase (quinone)</fullName>
        <ecNumber evidence="11">1.3.5.2</ecNumber>
    </recommendedName>
    <alternativeName>
        <fullName evidence="11">DHOdehase</fullName>
        <shortName evidence="11">DHOD</shortName>
        <shortName evidence="11">DHODase</shortName>
    </alternativeName>
    <alternativeName>
        <fullName evidence="11">Dihydroorotate oxidase</fullName>
    </alternativeName>
</protein>
<feature type="binding site" evidence="11">
    <location>
        <position position="277"/>
    </location>
    <ligand>
        <name>FMN</name>
        <dbReference type="ChEBI" id="CHEBI:58210"/>
    </ligand>
</feature>
<dbReference type="GO" id="GO:0005886">
    <property type="term" value="C:plasma membrane"/>
    <property type="evidence" value="ECO:0007669"/>
    <property type="project" value="UniProtKB-SubCell"/>
</dbReference>
<evidence type="ECO:0000256" key="1">
    <source>
        <dbReference type="ARBA" id="ARBA00003125"/>
    </source>
</evidence>
<dbReference type="UniPathway" id="UPA00070">
    <property type="reaction ID" value="UER00946"/>
</dbReference>
<dbReference type="CDD" id="cd04738">
    <property type="entry name" value="DHOD_2_like"/>
    <property type="match status" value="1"/>
</dbReference>
<feature type="binding site" evidence="11">
    <location>
        <position position="75"/>
    </location>
    <ligand>
        <name>substrate</name>
    </ligand>
</feature>
<evidence type="ECO:0000256" key="4">
    <source>
        <dbReference type="ARBA" id="ARBA00005359"/>
    </source>
</evidence>
<dbReference type="Gene3D" id="3.20.20.70">
    <property type="entry name" value="Aldolase class I"/>
    <property type="match status" value="1"/>
</dbReference>
<keyword evidence="8 11" id="KW-0560">Oxidoreductase</keyword>
<comment type="subunit">
    <text evidence="11">Monomer.</text>
</comment>
<dbReference type="PANTHER" id="PTHR48109">
    <property type="entry name" value="DIHYDROOROTATE DEHYDROGENASE (QUINONE), MITOCHONDRIAL-RELATED"/>
    <property type="match status" value="1"/>
</dbReference>
<evidence type="ECO:0000256" key="8">
    <source>
        <dbReference type="ARBA" id="ARBA00023002"/>
    </source>
</evidence>
<feature type="binding site" evidence="11">
    <location>
        <position position="148"/>
    </location>
    <ligand>
        <name>FMN</name>
        <dbReference type="ChEBI" id="CHEBI:58210"/>
    </ligand>
</feature>
<comment type="cofactor">
    <cofactor evidence="11">
        <name>FMN</name>
        <dbReference type="ChEBI" id="CHEBI:58210"/>
    </cofactor>
    <text evidence="11">Binds 1 FMN per subunit.</text>
</comment>
<gene>
    <name evidence="11" type="primary">pyrD</name>
    <name evidence="13" type="ORF">ENP34_13305</name>
</gene>
<keyword evidence="5 11" id="KW-0285">Flavoprotein</keyword>
<dbReference type="PANTHER" id="PTHR48109:SF4">
    <property type="entry name" value="DIHYDROOROTATE DEHYDROGENASE (QUINONE), MITOCHONDRIAL"/>
    <property type="match status" value="1"/>
</dbReference>
<evidence type="ECO:0000256" key="10">
    <source>
        <dbReference type="ARBA" id="ARBA00048639"/>
    </source>
</evidence>